<dbReference type="Pfam" id="PF00172">
    <property type="entry name" value="Zn_clus"/>
    <property type="match status" value="1"/>
</dbReference>
<dbReference type="KEGG" id="ksn:43591731"/>
<dbReference type="GO" id="GO:0006351">
    <property type="term" value="P:DNA-templated transcription"/>
    <property type="evidence" value="ECO:0007669"/>
    <property type="project" value="InterPro"/>
</dbReference>
<keyword evidence="2" id="KW-0479">Metal-binding</keyword>
<gene>
    <name evidence="9" type="ORF">CI109_106702</name>
</gene>
<evidence type="ECO:0000313" key="10">
    <source>
        <dbReference type="Proteomes" id="UP000322225"/>
    </source>
</evidence>
<dbReference type="InterPro" id="IPR052202">
    <property type="entry name" value="Yeast_MetPath_Reg"/>
</dbReference>
<evidence type="ECO:0000256" key="3">
    <source>
        <dbReference type="ARBA" id="ARBA00022833"/>
    </source>
</evidence>
<dbReference type="PROSITE" id="PS50048">
    <property type="entry name" value="ZN2_CY6_FUNGAL_2"/>
    <property type="match status" value="1"/>
</dbReference>
<keyword evidence="3" id="KW-0862">Zinc</keyword>
<evidence type="ECO:0000256" key="4">
    <source>
        <dbReference type="ARBA" id="ARBA00023015"/>
    </source>
</evidence>
<dbReference type="PROSITE" id="PS00463">
    <property type="entry name" value="ZN2_CY6_FUNGAL_1"/>
    <property type="match status" value="1"/>
</dbReference>
<keyword evidence="6" id="KW-0804">Transcription</keyword>
<evidence type="ECO:0000256" key="8">
    <source>
        <dbReference type="SAM" id="MobiDB-lite"/>
    </source>
</evidence>
<dbReference type="GO" id="GO:0043565">
    <property type="term" value="F:sequence-specific DNA binding"/>
    <property type="evidence" value="ECO:0007669"/>
    <property type="project" value="TreeGrafter"/>
</dbReference>
<feature type="region of interest" description="Disordered" evidence="8">
    <location>
        <begin position="597"/>
        <end position="616"/>
    </location>
</feature>
<dbReference type="PANTHER" id="PTHR47782">
    <property type="entry name" value="ZN(II)2CYS6 TRANSCRIPTION FACTOR (EUROFUNG)-RELATED"/>
    <property type="match status" value="1"/>
</dbReference>
<evidence type="ECO:0000256" key="2">
    <source>
        <dbReference type="ARBA" id="ARBA00022723"/>
    </source>
</evidence>
<dbReference type="OrthoDB" id="3364175at2759"/>
<evidence type="ECO:0000256" key="6">
    <source>
        <dbReference type="ARBA" id="ARBA00023163"/>
    </source>
</evidence>
<dbReference type="GeneID" id="43591731"/>
<dbReference type="InterPro" id="IPR036864">
    <property type="entry name" value="Zn2-C6_fun-type_DNA-bd_sf"/>
</dbReference>
<dbReference type="SMART" id="SM00066">
    <property type="entry name" value="GAL4"/>
    <property type="match status" value="1"/>
</dbReference>
<dbReference type="Pfam" id="PF04082">
    <property type="entry name" value="Fungal_trans"/>
    <property type="match status" value="1"/>
</dbReference>
<feature type="compositionally biased region" description="Polar residues" evidence="8">
    <location>
        <begin position="85"/>
        <end position="111"/>
    </location>
</feature>
<dbReference type="Proteomes" id="UP000322225">
    <property type="component" value="Chromosome 12"/>
</dbReference>
<evidence type="ECO:0000256" key="1">
    <source>
        <dbReference type="ARBA" id="ARBA00004123"/>
    </source>
</evidence>
<dbReference type="GO" id="GO:0005634">
    <property type="term" value="C:nucleus"/>
    <property type="evidence" value="ECO:0007669"/>
    <property type="project" value="UniProtKB-SubCell"/>
</dbReference>
<sequence length="676" mass="75033">MPKDTTHTVDQLPVNNSSRQRSNPRLACEACRDRKLKCNGERPACARCLRTQRTCEYVGDDNGWGHQFSTLESRLRAVEDLARDTQSLNNADPTRNQSGIPVVSPSSSTASHVHRNRDASSTPHSQPFLSIPTPSQSAPFVAMSSIQSSLPSNAQLLNTFAEGQDGQDIISVLQRPITTTPNSESLITYDRSFLPSPDLILGLIDQFSFHHNAAYPIFHMPTLRLQVQSVCLGTGRCSPHDFCAVFHVLALAAAALTPRSPLYHALKPLATTFWNAAQTYLGTALAHLSISRLQILLAHLRYLMFNPGGMSVWDLSGMAVRTAIDLGLHNEPAGFNQRQARGPLELDMRRRLFWVAYSTDRMLCLLLGRPTAISDTWISSSFPLPYDDELITADALLPGPTSPIKATVLHHFRVRLIQSEIHERLYSPNSPCPSRDWFEHIAQKLKEWTDNCPPTTGFISREWLEINVSLTQVQLYRPSPANPNPGREDLEKAFAAAGELMRVYRVWQRAGQVNSLWLASYQLFIAGLTYLNSLWQAHRAGWSIVPSMVDALLHVQMCSNTMEAIAVSTPETANLRDAFETVSEQIIRQLAAKEQWSSTTQHQQQQQQPPNAPNPIYFAGSTNNITPSVNAAAVLDTLEDANPFDEFFLQPMGGLSSSDWTKSIDSAVELLQGFGA</sequence>
<feature type="compositionally biased region" description="Polar residues" evidence="8">
    <location>
        <begin position="119"/>
        <end position="134"/>
    </location>
</feature>
<feature type="region of interest" description="Disordered" evidence="8">
    <location>
        <begin position="85"/>
        <end position="134"/>
    </location>
</feature>
<dbReference type="SUPFAM" id="SSF57701">
    <property type="entry name" value="Zn2/Cys6 DNA-binding domain"/>
    <property type="match status" value="1"/>
</dbReference>
<comment type="subcellular location">
    <subcellularLocation>
        <location evidence="1">Nucleus</location>
    </subcellularLocation>
</comment>
<dbReference type="CDD" id="cd00067">
    <property type="entry name" value="GAL4"/>
    <property type="match status" value="1"/>
</dbReference>
<keyword evidence="10" id="KW-1185">Reference proteome</keyword>
<protein>
    <submittedName>
        <fullName evidence="9">Uncharacterized protein</fullName>
    </submittedName>
</protein>
<dbReference type="PANTHER" id="PTHR47782:SF1">
    <property type="entry name" value="PYRIMIDINE PATHWAY REGULATORY PROTEIN 1"/>
    <property type="match status" value="1"/>
</dbReference>
<dbReference type="GO" id="GO:0045944">
    <property type="term" value="P:positive regulation of transcription by RNA polymerase II"/>
    <property type="evidence" value="ECO:0007669"/>
    <property type="project" value="TreeGrafter"/>
</dbReference>
<evidence type="ECO:0000256" key="5">
    <source>
        <dbReference type="ARBA" id="ARBA00023125"/>
    </source>
</evidence>
<name>A0A5M6BT93_9TREE</name>
<dbReference type="GO" id="GO:0008270">
    <property type="term" value="F:zinc ion binding"/>
    <property type="evidence" value="ECO:0007669"/>
    <property type="project" value="InterPro"/>
</dbReference>
<dbReference type="EMBL" id="CP144062">
    <property type="protein sequence ID" value="WWD22211.1"/>
    <property type="molecule type" value="Genomic_DNA"/>
</dbReference>
<proteinExistence type="predicted"/>
<reference evidence="9" key="2">
    <citation type="submission" date="2024-01" db="EMBL/GenBank/DDBJ databases">
        <title>Comparative genomics of Cryptococcus and Kwoniella reveals pathogenesis evolution and contrasting modes of karyotype evolution via chromosome fusion or intercentromeric recombination.</title>
        <authorList>
            <person name="Coelho M.A."/>
            <person name="David-Palma M."/>
            <person name="Shea T."/>
            <person name="Bowers K."/>
            <person name="McGinley-Smith S."/>
            <person name="Mohammad A.W."/>
            <person name="Gnirke A."/>
            <person name="Yurkov A.M."/>
            <person name="Nowrousian M."/>
            <person name="Sun S."/>
            <person name="Cuomo C.A."/>
            <person name="Heitman J."/>
        </authorList>
    </citation>
    <scope>NUCLEOTIDE SEQUENCE</scope>
    <source>
        <strain evidence="9">CBS 12478</strain>
    </source>
</reference>
<dbReference type="SMART" id="SM00906">
    <property type="entry name" value="Fungal_trans"/>
    <property type="match status" value="1"/>
</dbReference>
<reference evidence="9" key="1">
    <citation type="submission" date="2017-08" db="EMBL/GenBank/DDBJ databases">
        <authorList>
            <person name="Cuomo C."/>
            <person name="Billmyre B."/>
            <person name="Heitman J."/>
        </authorList>
    </citation>
    <scope>NUCLEOTIDE SEQUENCE</scope>
    <source>
        <strain evidence="9">CBS 12478</strain>
    </source>
</reference>
<dbReference type="GO" id="GO:0000981">
    <property type="term" value="F:DNA-binding transcription factor activity, RNA polymerase II-specific"/>
    <property type="evidence" value="ECO:0007669"/>
    <property type="project" value="InterPro"/>
</dbReference>
<dbReference type="CDD" id="cd12148">
    <property type="entry name" value="fungal_TF_MHR"/>
    <property type="match status" value="1"/>
</dbReference>
<dbReference type="InterPro" id="IPR001138">
    <property type="entry name" value="Zn2Cys6_DnaBD"/>
</dbReference>
<dbReference type="RefSeq" id="XP_031858198.1">
    <property type="nucleotide sequence ID" value="XM_032007560.1"/>
</dbReference>
<evidence type="ECO:0000256" key="7">
    <source>
        <dbReference type="ARBA" id="ARBA00023242"/>
    </source>
</evidence>
<evidence type="ECO:0000313" key="9">
    <source>
        <dbReference type="EMBL" id="WWD22211.1"/>
    </source>
</evidence>
<dbReference type="InterPro" id="IPR007219">
    <property type="entry name" value="XnlR_reg_dom"/>
</dbReference>
<organism evidence="9 10">
    <name type="scientific">Kwoniella shandongensis</name>
    <dbReference type="NCBI Taxonomy" id="1734106"/>
    <lineage>
        <taxon>Eukaryota</taxon>
        <taxon>Fungi</taxon>
        <taxon>Dikarya</taxon>
        <taxon>Basidiomycota</taxon>
        <taxon>Agaricomycotina</taxon>
        <taxon>Tremellomycetes</taxon>
        <taxon>Tremellales</taxon>
        <taxon>Cryptococcaceae</taxon>
        <taxon>Kwoniella</taxon>
    </lineage>
</organism>
<feature type="compositionally biased region" description="Polar residues" evidence="8">
    <location>
        <begin position="13"/>
        <end position="23"/>
    </location>
</feature>
<dbReference type="AlphaFoldDB" id="A0A5M6BT93"/>
<keyword evidence="7" id="KW-0539">Nucleus</keyword>
<feature type="region of interest" description="Disordered" evidence="8">
    <location>
        <begin position="1"/>
        <end position="23"/>
    </location>
</feature>
<keyword evidence="5" id="KW-0238">DNA-binding</keyword>
<keyword evidence="4" id="KW-0805">Transcription regulation</keyword>
<accession>A0A5M6BT93</accession>
<dbReference type="Gene3D" id="4.10.240.10">
    <property type="entry name" value="Zn(2)-C6 fungal-type DNA-binding domain"/>
    <property type="match status" value="1"/>
</dbReference>